<dbReference type="InterPro" id="IPR020904">
    <property type="entry name" value="Sc_DH/Rdtase_CS"/>
</dbReference>
<comment type="similarity">
    <text evidence="1 3">Belongs to the short-chain dehydrogenases/reductases (SDR) family.</text>
</comment>
<dbReference type="CDD" id="cd05233">
    <property type="entry name" value="SDR_c"/>
    <property type="match status" value="1"/>
</dbReference>
<dbReference type="InterPro" id="IPR036291">
    <property type="entry name" value="NAD(P)-bd_dom_sf"/>
</dbReference>
<reference evidence="4 5" key="1">
    <citation type="submission" date="2018-09" db="EMBL/GenBank/DDBJ databases">
        <title>Genome sequencing of Nocardioides immobilis CCTCC AB 2017083 for comparison to Nocardioides silvaticus.</title>
        <authorList>
            <person name="Li C."/>
            <person name="Wang G."/>
        </authorList>
    </citation>
    <scope>NUCLEOTIDE SEQUENCE [LARGE SCALE GENOMIC DNA]</scope>
    <source>
        <strain evidence="4 5">CCTCC AB 2017083</strain>
    </source>
</reference>
<dbReference type="PROSITE" id="PS00061">
    <property type="entry name" value="ADH_SHORT"/>
    <property type="match status" value="1"/>
</dbReference>
<dbReference type="EMBL" id="QXGH01000017">
    <property type="protein sequence ID" value="RHW26475.1"/>
    <property type="molecule type" value="Genomic_DNA"/>
</dbReference>
<evidence type="ECO:0000256" key="1">
    <source>
        <dbReference type="ARBA" id="ARBA00006484"/>
    </source>
</evidence>
<dbReference type="PANTHER" id="PTHR42879">
    <property type="entry name" value="3-OXOACYL-(ACYL-CARRIER-PROTEIN) REDUCTASE"/>
    <property type="match status" value="1"/>
</dbReference>
<dbReference type="RefSeq" id="WP_118925888.1">
    <property type="nucleotide sequence ID" value="NZ_QXGH01000017.1"/>
</dbReference>
<dbReference type="AlphaFoldDB" id="A0A417Y1J6"/>
<accession>A0A417Y1J6</accession>
<dbReference type="Proteomes" id="UP000283644">
    <property type="component" value="Unassembled WGS sequence"/>
</dbReference>
<evidence type="ECO:0000256" key="2">
    <source>
        <dbReference type="ARBA" id="ARBA00023002"/>
    </source>
</evidence>
<dbReference type="FunFam" id="3.40.50.720:FF:000084">
    <property type="entry name" value="Short-chain dehydrogenase reductase"/>
    <property type="match status" value="1"/>
</dbReference>
<evidence type="ECO:0000313" key="4">
    <source>
        <dbReference type="EMBL" id="RHW26475.1"/>
    </source>
</evidence>
<name>A0A417Y1J6_9ACTN</name>
<dbReference type="PRINTS" id="PR00080">
    <property type="entry name" value="SDRFAMILY"/>
</dbReference>
<keyword evidence="5" id="KW-1185">Reference proteome</keyword>
<evidence type="ECO:0000256" key="3">
    <source>
        <dbReference type="RuleBase" id="RU000363"/>
    </source>
</evidence>
<dbReference type="InterPro" id="IPR002347">
    <property type="entry name" value="SDR_fam"/>
</dbReference>
<dbReference type="GO" id="GO:0016491">
    <property type="term" value="F:oxidoreductase activity"/>
    <property type="evidence" value="ECO:0007669"/>
    <property type="project" value="UniProtKB-KW"/>
</dbReference>
<dbReference type="GO" id="GO:0032787">
    <property type="term" value="P:monocarboxylic acid metabolic process"/>
    <property type="evidence" value="ECO:0007669"/>
    <property type="project" value="UniProtKB-ARBA"/>
</dbReference>
<keyword evidence="2" id="KW-0560">Oxidoreductase</keyword>
<comment type="caution">
    <text evidence="4">The sequence shown here is derived from an EMBL/GenBank/DDBJ whole genome shotgun (WGS) entry which is preliminary data.</text>
</comment>
<sequence>MDRFAGKVVLVTGASSGLGAACARLFCAQGAQVFAVARDKERLAAVAASAEGGVTTHVADLADPEQCAGAVSACVDALGRLDVLVNNAGRHDFRITTDVTPHQWSRDLAVNLDSVFFTSQAALRHLLESSGNVVNVASVAGVLGEAYSAAYTAAKHGVVGMTKALAVEYARTPVRINCVCPGGMDTPQAHTIDVPEGADWELIMRVAALRGFMSAEQVAQVVAFVASDEASAVHGSILTVDQGHTAG</sequence>
<dbReference type="Pfam" id="PF00106">
    <property type="entry name" value="adh_short"/>
    <property type="match status" value="1"/>
</dbReference>
<dbReference type="PRINTS" id="PR00081">
    <property type="entry name" value="GDHRDH"/>
</dbReference>
<dbReference type="PANTHER" id="PTHR42879:SF2">
    <property type="entry name" value="3-OXOACYL-[ACYL-CARRIER-PROTEIN] REDUCTASE FABG"/>
    <property type="match status" value="1"/>
</dbReference>
<dbReference type="Gene3D" id="3.40.50.720">
    <property type="entry name" value="NAD(P)-binding Rossmann-like Domain"/>
    <property type="match status" value="1"/>
</dbReference>
<organism evidence="4 5">
    <name type="scientific">Nocardioides immobilis</name>
    <dbReference type="NCBI Taxonomy" id="2049295"/>
    <lineage>
        <taxon>Bacteria</taxon>
        <taxon>Bacillati</taxon>
        <taxon>Actinomycetota</taxon>
        <taxon>Actinomycetes</taxon>
        <taxon>Propionibacteriales</taxon>
        <taxon>Nocardioidaceae</taxon>
        <taxon>Nocardioides</taxon>
    </lineage>
</organism>
<dbReference type="InterPro" id="IPR050259">
    <property type="entry name" value="SDR"/>
</dbReference>
<dbReference type="SUPFAM" id="SSF51735">
    <property type="entry name" value="NAD(P)-binding Rossmann-fold domains"/>
    <property type="match status" value="1"/>
</dbReference>
<proteinExistence type="inferred from homology"/>
<gene>
    <name evidence="4" type="ORF">D0Z08_14185</name>
</gene>
<dbReference type="PROSITE" id="PS51257">
    <property type="entry name" value="PROKAR_LIPOPROTEIN"/>
    <property type="match status" value="1"/>
</dbReference>
<dbReference type="OrthoDB" id="9775296at2"/>
<protein>
    <submittedName>
        <fullName evidence="4">SDR family oxidoreductase</fullName>
    </submittedName>
</protein>
<evidence type="ECO:0000313" key="5">
    <source>
        <dbReference type="Proteomes" id="UP000283644"/>
    </source>
</evidence>